<dbReference type="InterPro" id="IPR039859">
    <property type="entry name" value="PFA4/ZDH16/20/ERF2-like"/>
</dbReference>
<dbReference type="EMBL" id="JAODUP010000826">
    <property type="protein sequence ID" value="KAK2143605.1"/>
    <property type="molecule type" value="Genomic_DNA"/>
</dbReference>
<dbReference type="GO" id="GO:0005794">
    <property type="term" value="C:Golgi apparatus"/>
    <property type="evidence" value="ECO:0007669"/>
    <property type="project" value="TreeGrafter"/>
</dbReference>
<dbReference type="InterPro" id="IPR001594">
    <property type="entry name" value="Palmitoyltrfase_DHHC"/>
</dbReference>
<evidence type="ECO:0000256" key="1">
    <source>
        <dbReference type="ARBA" id="ARBA00004127"/>
    </source>
</evidence>
<feature type="transmembrane region" description="Helical" evidence="10">
    <location>
        <begin position="51"/>
        <end position="72"/>
    </location>
</feature>
<feature type="transmembrane region" description="Helical" evidence="10">
    <location>
        <begin position="12"/>
        <end position="31"/>
    </location>
</feature>
<evidence type="ECO:0000256" key="8">
    <source>
        <dbReference type="ARBA" id="ARBA00023288"/>
    </source>
</evidence>
<comment type="subcellular location">
    <subcellularLocation>
        <location evidence="1">Endomembrane system</location>
        <topology evidence="1">Multi-pass membrane protein</topology>
    </subcellularLocation>
</comment>
<evidence type="ECO:0000256" key="9">
    <source>
        <dbReference type="ARBA" id="ARBA00023315"/>
    </source>
</evidence>
<reference evidence="12" key="1">
    <citation type="journal article" date="2023" name="Mol. Biol. Evol.">
        <title>Third-Generation Sequencing Reveals the Adaptive Role of the Epigenome in Three Deep-Sea Polychaetes.</title>
        <authorList>
            <person name="Perez M."/>
            <person name="Aroh O."/>
            <person name="Sun Y."/>
            <person name="Lan Y."/>
            <person name="Juniper S.K."/>
            <person name="Young C.R."/>
            <person name="Angers B."/>
            <person name="Qian P.Y."/>
        </authorList>
    </citation>
    <scope>NUCLEOTIDE SEQUENCE</scope>
    <source>
        <strain evidence="12">P08H-3</strain>
    </source>
</reference>
<dbReference type="PANTHER" id="PTHR22883:SF301">
    <property type="entry name" value="PALMITOYLTRANSFERASE ZDHHC12"/>
    <property type="match status" value="1"/>
</dbReference>
<dbReference type="Proteomes" id="UP001208570">
    <property type="component" value="Unassembled WGS sequence"/>
</dbReference>
<dbReference type="EC" id="2.3.1.225" evidence="10"/>
<dbReference type="PANTHER" id="PTHR22883">
    <property type="entry name" value="ZINC FINGER DHHC DOMAIN CONTAINING PROTEIN"/>
    <property type="match status" value="1"/>
</dbReference>
<protein>
    <recommendedName>
        <fullName evidence="10">Palmitoyltransferase</fullName>
        <ecNumber evidence="10">2.3.1.225</ecNumber>
    </recommendedName>
</protein>
<gene>
    <name evidence="12" type="ORF">LSH36_826g00022</name>
</gene>
<keyword evidence="3 10" id="KW-0808">Transferase</keyword>
<keyword evidence="7" id="KW-0564">Palmitate</keyword>
<keyword evidence="4 10" id="KW-0812">Transmembrane</keyword>
<evidence type="ECO:0000256" key="7">
    <source>
        <dbReference type="ARBA" id="ARBA00023139"/>
    </source>
</evidence>
<comment type="catalytic activity">
    <reaction evidence="10">
        <text>L-cysteinyl-[protein] + hexadecanoyl-CoA = S-hexadecanoyl-L-cysteinyl-[protein] + CoA</text>
        <dbReference type="Rhea" id="RHEA:36683"/>
        <dbReference type="Rhea" id="RHEA-COMP:10131"/>
        <dbReference type="Rhea" id="RHEA-COMP:11032"/>
        <dbReference type="ChEBI" id="CHEBI:29950"/>
        <dbReference type="ChEBI" id="CHEBI:57287"/>
        <dbReference type="ChEBI" id="CHEBI:57379"/>
        <dbReference type="ChEBI" id="CHEBI:74151"/>
        <dbReference type="EC" id="2.3.1.225"/>
    </reaction>
</comment>
<accession>A0AAD9MSB6</accession>
<dbReference type="GO" id="GO:0005783">
    <property type="term" value="C:endoplasmic reticulum"/>
    <property type="evidence" value="ECO:0007669"/>
    <property type="project" value="TreeGrafter"/>
</dbReference>
<dbReference type="Pfam" id="PF01529">
    <property type="entry name" value="DHHC"/>
    <property type="match status" value="1"/>
</dbReference>
<keyword evidence="9 10" id="KW-0012">Acyltransferase</keyword>
<dbReference type="AlphaFoldDB" id="A0AAD9MSB6"/>
<evidence type="ECO:0000256" key="2">
    <source>
        <dbReference type="ARBA" id="ARBA00008574"/>
    </source>
</evidence>
<comment type="domain">
    <text evidence="10">The DHHC domain is required for palmitoyltransferase activity.</text>
</comment>
<feature type="transmembrane region" description="Helical" evidence="10">
    <location>
        <begin position="163"/>
        <end position="186"/>
    </location>
</feature>
<name>A0AAD9MSB6_9ANNE</name>
<keyword evidence="13" id="KW-1185">Reference proteome</keyword>
<dbReference type="GO" id="GO:0006612">
    <property type="term" value="P:protein targeting to membrane"/>
    <property type="evidence" value="ECO:0007669"/>
    <property type="project" value="TreeGrafter"/>
</dbReference>
<feature type="transmembrane region" description="Helical" evidence="10">
    <location>
        <begin position="198"/>
        <end position="222"/>
    </location>
</feature>
<dbReference type="GO" id="GO:0019706">
    <property type="term" value="F:protein-cysteine S-palmitoyltransferase activity"/>
    <property type="evidence" value="ECO:0007669"/>
    <property type="project" value="UniProtKB-EC"/>
</dbReference>
<keyword evidence="8" id="KW-0449">Lipoprotein</keyword>
<evidence type="ECO:0000313" key="12">
    <source>
        <dbReference type="EMBL" id="KAK2143605.1"/>
    </source>
</evidence>
<keyword evidence="6 10" id="KW-0472">Membrane</keyword>
<evidence type="ECO:0000256" key="5">
    <source>
        <dbReference type="ARBA" id="ARBA00022989"/>
    </source>
</evidence>
<evidence type="ECO:0000256" key="3">
    <source>
        <dbReference type="ARBA" id="ARBA00022679"/>
    </source>
</evidence>
<proteinExistence type="inferred from homology"/>
<keyword evidence="5 10" id="KW-1133">Transmembrane helix</keyword>
<comment type="similarity">
    <text evidence="2 10">Belongs to the DHHC palmitoyltransferase family.</text>
</comment>
<organism evidence="12 13">
    <name type="scientific">Paralvinella palmiformis</name>
    <dbReference type="NCBI Taxonomy" id="53620"/>
    <lineage>
        <taxon>Eukaryota</taxon>
        <taxon>Metazoa</taxon>
        <taxon>Spiralia</taxon>
        <taxon>Lophotrochozoa</taxon>
        <taxon>Annelida</taxon>
        <taxon>Polychaeta</taxon>
        <taxon>Sedentaria</taxon>
        <taxon>Canalipalpata</taxon>
        <taxon>Terebellida</taxon>
        <taxon>Terebelliformia</taxon>
        <taxon>Alvinellidae</taxon>
        <taxon>Paralvinella</taxon>
    </lineage>
</organism>
<evidence type="ECO:0000259" key="11">
    <source>
        <dbReference type="Pfam" id="PF01529"/>
    </source>
</evidence>
<evidence type="ECO:0000256" key="10">
    <source>
        <dbReference type="RuleBase" id="RU079119"/>
    </source>
</evidence>
<evidence type="ECO:0000256" key="4">
    <source>
        <dbReference type="ARBA" id="ARBA00022692"/>
    </source>
</evidence>
<dbReference type="PROSITE" id="PS50216">
    <property type="entry name" value="DHHC"/>
    <property type="match status" value="1"/>
</dbReference>
<evidence type="ECO:0000256" key="6">
    <source>
        <dbReference type="ARBA" id="ARBA00023136"/>
    </source>
</evidence>
<evidence type="ECO:0000313" key="13">
    <source>
        <dbReference type="Proteomes" id="UP001208570"/>
    </source>
</evidence>
<comment type="caution">
    <text evidence="12">The sequence shown here is derived from an EMBL/GenBank/DDBJ whole genome shotgun (WGS) entry which is preliminary data.</text>
</comment>
<feature type="domain" description="Palmitoyltransferase DHHC" evidence="11">
    <location>
        <begin position="119"/>
        <end position="238"/>
    </location>
</feature>
<sequence>MRMRRCHCGAYVFVRTSHTVLTLAVASTLIFKDTELSQSLHKWPELHAVLYSMSFLMLLSLSLLFYFVTCLVKPGFVPLPTKRHVWESDEDDGITENTNMLRESEEGQGASGDVTVKLRRCGFCEIEQPLRSHHCEDCNRCVLRYDHHCPWLETCIGERNHKYFWVFLILTSALIMWTLSISWHAFIQKFYWGDWFKANVFFLIDMCVLLSGGLTVIGLTCFHTYLMLSNQTTWEVVSRERITYLKNLREDLNPFSEGYCKNVYTFLCSMGAKRWEVLYKKYAAFQNSDG</sequence>